<dbReference type="OrthoDB" id="2281978at2759"/>
<dbReference type="AlphaFoldDB" id="A0A367IV85"/>
<dbReference type="STRING" id="4846.A0A367IV85"/>
<sequence length="194" mass="22126">MQSMLRQTRSDGITYSLSTFKARSADDLSRIRTPDEDDEIIGQHLLGQDPFYSYQPQKKSQPQIRVSGMDLLLQREKEMAKRQKPKSGPGKIKIEGLLGKLPEPGTHNISFQQLQLEQQQSLKKNKQKQQQQQQQMLDYGRASSMMYNPTAAYYQLPNIPTSNGSLYMNYTPPNHSVMMPTNNRQTSGSSIPFV</sequence>
<accession>A0A367IV85</accession>
<gene>
    <name evidence="1" type="ORF">CU098_003063</name>
</gene>
<protein>
    <submittedName>
        <fullName evidence="1">Uncharacterized protein</fullName>
    </submittedName>
</protein>
<comment type="caution">
    <text evidence="1">The sequence shown here is derived from an EMBL/GenBank/DDBJ whole genome shotgun (WGS) entry which is preliminary data.</text>
</comment>
<evidence type="ECO:0000313" key="2">
    <source>
        <dbReference type="Proteomes" id="UP000253551"/>
    </source>
</evidence>
<dbReference type="Proteomes" id="UP000253551">
    <property type="component" value="Unassembled WGS sequence"/>
</dbReference>
<dbReference type="EMBL" id="PJQM01005439">
    <property type="protein sequence ID" value="RCH81625.1"/>
    <property type="molecule type" value="Genomic_DNA"/>
</dbReference>
<proteinExistence type="predicted"/>
<reference evidence="1 2" key="1">
    <citation type="journal article" date="2018" name="G3 (Bethesda)">
        <title>Phylogenetic and Phylogenomic Definition of Rhizopus Species.</title>
        <authorList>
            <person name="Gryganskyi A.P."/>
            <person name="Golan J."/>
            <person name="Dolatabadi S."/>
            <person name="Mondo S."/>
            <person name="Robb S."/>
            <person name="Idnurm A."/>
            <person name="Muszewska A."/>
            <person name="Steczkiewicz K."/>
            <person name="Masonjones S."/>
            <person name="Liao H.L."/>
            <person name="Gajdeczka M.T."/>
            <person name="Anike F."/>
            <person name="Vuek A."/>
            <person name="Anishchenko I.M."/>
            <person name="Voigt K."/>
            <person name="de Hoog G.S."/>
            <person name="Smith M.E."/>
            <person name="Heitman J."/>
            <person name="Vilgalys R."/>
            <person name="Stajich J.E."/>
        </authorList>
    </citation>
    <scope>NUCLEOTIDE SEQUENCE [LARGE SCALE GENOMIC DNA]</scope>
    <source>
        <strain evidence="1 2">LSU 92-RS-03</strain>
    </source>
</reference>
<name>A0A367IV85_RHIST</name>
<keyword evidence="2" id="KW-1185">Reference proteome</keyword>
<evidence type="ECO:0000313" key="1">
    <source>
        <dbReference type="EMBL" id="RCH81625.1"/>
    </source>
</evidence>
<organism evidence="1 2">
    <name type="scientific">Rhizopus stolonifer</name>
    <name type="common">Rhizopus nigricans</name>
    <dbReference type="NCBI Taxonomy" id="4846"/>
    <lineage>
        <taxon>Eukaryota</taxon>
        <taxon>Fungi</taxon>
        <taxon>Fungi incertae sedis</taxon>
        <taxon>Mucoromycota</taxon>
        <taxon>Mucoromycotina</taxon>
        <taxon>Mucoromycetes</taxon>
        <taxon>Mucorales</taxon>
        <taxon>Mucorineae</taxon>
        <taxon>Rhizopodaceae</taxon>
        <taxon>Rhizopus</taxon>
    </lineage>
</organism>